<proteinExistence type="predicted"/>
<evidence type="ECO:0000313" key="2">
    <source>
        <dbReference type="Proteomes" id="UP001642360"/>
    </source>
</evidence>
<reference evidence="1 2" key="1">
    <citation type="submission" date="2024-02" db="EMBL/GenBank/DDBJ databases">
        <authorList>
            <person name="Vignale AGUSTIN F."/>
            <person name="Sosa J E."/>
            <person name="Modenutti C."/>
        </authorList>
    </citation>
    <scope>NUCLEOTIDE SEQUENCE [LARGE SCALE GENOMIC DNA]</scope>
</reference>
<sequence>MGKREVQQTDLPLHQEQSSGFTNPLSLCCDGAFKKDTAAIGVILKCSNETIVEGIAEQVLAVSSLFSEAAVIREACLLASATGLRNVTKEKVGGCLVEKRGGKEKFTGGWDHPLVREKESEVRIQSVNYSEEMLEWQLKRLEV</sequence>
<accession>A0ABC8R7V7</accession>
<name>A0ABC8R7V7_9AQUA</name>
<dbReference type="EMBL" id="CAUOFW020001041">
    <property type="protein sequence ID" value="CAK9140426.1"/>
    <property type="molecule type" value="Genomic_DNA"/>
</dbReference>
<comment type="caution">
    <text evidence="1">The sequence shown here is derived from an EMBL/GenBank/DDBJ whole genome shotgun (WGS) entry which is preliminary data.</text>
</comment>
<organism evidence="1 2">
    <name type="scientific">Ilex paraguariensis</name>
    <name type="common">yerba mate</name>
    <dbReference type="NCBI Taxonomy" id="185542"/>
    <lineage>
        <taxon>Eukaryota</taxon>
        <taxon>Viridiplantae</taxon>
        <taxon>Streptophyta</taxon>
        <taxon>Embryophyta</taxon>
        <taxon>Tracheophyta</taxon>
        <taxon>Spermatophyta</taxon>
        <taxon>Magnoliopsida</taxon>
        <taxon>eudicotyledons</taxon>
        <taxon>Gunneridae</taxon>
        <taxon>Pentapetalae</taxon>
        <taxon>asterids</taxon>
        <taxon>campanulids</taxon>
        <taxon>Aquifoliales</taxon>
        <taxon>Aquifoliaceae</taxon>
        <taxon>Ilex</taxon>
    </lineage>
</organism>
<keyword evidence="2" id="KW-1185">Reference proteome</keyword>
<evidence type="ECO:0000313" key="1">
    <source>
        <dbReference type="EMBL" id="CAK9140426.1"/>
    </source>
</evidence>
<dbReference type="Proteomes" id="UP001642360">
    <property type="component" value="Unassembled WGS sequence"/>
</dbReference>
<dbReference type="AlphaFoldDB" id="A0ABC8R7V7"/>
<evidence type="ECO:0008006" key="3">
    <source>
        <dbReference type="Google" id="ProtNLM"/>
    </source>
</evidence>
<gene>
    <name evidence="1" type="ORF">ILEXP_LOCUS7879</name>
</gene>
<protein>
    <recommendedName>
        <fullName evidence="3">RNase H type-1 domain-containing protein</fullName>
    </recommendedName>
</protein>